<feature type="domain" description="DUF1771" evidence="2">
    <location>
        <begin position="380"/>
        <end position="467"/>
    </location>
</feature>
<dbReference type="AlphaFoldDB" id="A0AAQ3MQ46"/>
<organism evidence="3 4">
    <name type="scientific">Vigna mungo</name>
    <name type="common">Black gram</name>
    <name type="synonym">Phaseolus mungo</name>
    <dbReference type="NCBI Taxonomy" id="3915"/>
    <lineage>
        <taxon>Eukaryota</taxon>
        <taxon>Viridiplantae</taxon>
        <taxon>Streptophyta</taxon>
        <taxon>Embryophyta</taxon>
        <taxon>Tracheophyta</taxon>
        <taxon>Spermatophyta</taxon>
        <taxon>Magnoliopsida</taxon>
        <taxon>eudicotyledons</taxon>
        <taxon>Gunneridae</taxon>
        <taxon>Pentapetalae</taxon>
        <taxon>rosids</taxon>
        <taxon>fabids</taxon>
        <taxon>Fabales</taxon>
        <taxon>Fabaceae</taxon>
        <taxon>Papilionoideae</taxon>
        <taxon>50 kb inversion clade</taxon>
        <taxon>NPAAA clade</taxon>
        <taxon>indigoferoid/millettioid clade</taxon>
        <taxon>Phaseoleae</taxon>
        <taxon>Vigna</taxon>
    </lineage>
</organism>
<dbReference type="InterPro" id="IPR013899">
    <property type="entry name" value="DUF1771"/>
</dbReference>
<feature type="region of interest" description="Disordered" evidence="1">
    <location>
        <begin position="57"/>
        <end position="99"/>
    </location>
</feature>
<dbReference type="InterPro" id="IPR056254">
    <property type="entry name" value="At5g58720/SDE5-like_UBA-like"/>
</dbReference>
<protein>
    <recommendedName>
        <fullName evidence="2">DUF1771 domain-containing protein</fullName>
    </recommendedName>
</protein>
<sequence length="575" mass="64287">MEVSGQNIVKCDEEKALKCLLDAFGSAFSLEEIASAYCKASRNADLAGEILFEMQGSSTGSSSTLYSSNADVRTEGSSESSDGYSIENSFQERKTSRTKVRPVSAGTVSSIIGKNYVRPAPSANGSFRTTKPTKLDAKLLPMTGIWREKNKPDVSGSKHDQLHQDMEDFLFKMLGDGFQLDRNMIRQVLAVDFIFCNCNPESVLIQHNAAIPSPEAAYGRYGTIMVSLVNLLDQSNMNSDKRKAVVGDSAGGILRLLLKLTAFLQFTDMKPKSEVPSSERKSQDLNYPGGGKSIGSTKGTELHQQQKQNDLQKEVLSSLFNYQGHSEVEEAPKRIVKDLNMKSKFGRVVFEPPKDFLEEFDVDMDFSRPENIDDPEDEEEYKNVRRAVKEYRVAMSEYYRAINLVPDFGDGHYKRLMGHLLRQAVEAFAKGDQIKAEKLLEQGQFFLSKAHEADEESNKIILETSNKEAEEMVLDLRDHGSNEAVRLLKCHLSSLSGIPSFEYLKVMVDANDKNNPKGSRRRLRVLKLLEQESIPWVEGDTAETILIRLANIERDVNPLVMKLGIRVVICVGVLP</sequence>
<evidence type="ECO:0000259" key="2">
    <source>
        <dbReference type="SMART" id="SM01162"/>
    </source>
</evidence>
<name>A0AAQ3MQ46_VIGMU</name>
<dbReference type="Pfam" id="PF24767">
    <property type="entry name" value="UBA_At5g58720"/>
    <property type="match status" value="1"/>
</dbReference>
<evidence type="ECO:0000313" key="3">
    <source>
        <dbReference type="EMBL" id="WVY95030.1"/>
    </source>
</evidence>
<keyword evidence="4" id="KW-1185">Reference proteome</keyword>
<dbReference type="PANTHER" id="PTHR47872:SF3">
    <property type="entry name" value="NUCLEAR RNA EXPORT FACTOR SDE5 ISOFORM X1"/>
    <property type="match status" value="1"/>
</dbReference>
<evidence type="ECO:0000256" key="1">
    <source>
        <dbReference type="SAM" id="MobiDB-lite"/>
    </source>
</evidence>
<dbReference type="EMBL" id="CP144691">
    <property type="protein sequence ID" value="WVY95030.1"/>
    <property type="molecule type" value="Genomic_DNA"/>
</dbReference>
<dbReference type="Pfam" id="PF08590">
    <property type="entry name" value="DUF1771"/>
    <property type="match status" value="1"/>
</dbReference>
<accession>A0AAQ3MQ46</accession>
<feature type="compositionally biased region" description="Basic and acidic residues" evidence="1">
    <location>
        <begin position="272"/>
        <end position="283"/>
    </location>
</feature>
<feature type="region of interest" description="Disordered" evidence="1">
    <location>
        <begin position="272"/>
        <end position="307"/>
    </location>
</feature>
<evidence type="ECO:0000313" key="4">
    <source>
        <dbReference type="Proteomes" id="UP001374535"/>
    </source>
</evidence>
<feature type="compositionally biased region" description="Polar residues" evidence="1">
    <location>
        <begin position="69"/>
        <end position="89"/>
    </location>
</feature>
<proteinExistence type="predicted"/>
<dbReference type="PANTHER" id="PTHR47872">
    <property type="entry name" value="NUCLEAR RNA EXPORT FACTOR SDE5-RELATED"/>
    <property type="match status" value="1"/>
</dbReference>
<dbReference type="Proteomes" id="UP001374535">
    <property type="component" value="Chromosome 10"/>
</dbReference>
<gene>
    <name evidence="3" type="ORF">V8G54_034118</name>
</gene>
<feature type="compositionally biased region" description="Low complexity" evidence="1">
    <location>
        <begin position="57"/>
        <end position="68"/>
    </location>
</feature>
<reference evidence="3 4" key="1">
    <citation type="journal article" date="2023" name="Life. Sci Alliance">
        <title>Evolutionary insights into 3D genome organization and epigenetic landscape of Vigna mungo.</title>
        <authorList>
            <person name="Junaid A."/>
            <person name="Singh B."/>
            <person name="Bhatia S."/>
        </authorList>
    </citation>
    <scope>NUCLEOTIDE SEQUENCE [LARGE SCALE GENOMIC DNA]</scope>
    <source>
        <strain evidence="3">Urdbean</strain>
    </source>
</reference>
<dbReference type="SMART" id="SM01162">
    <property type="entry name" value="DUF1771"/>
    <property type="match status" value="1"/>
</dbReference>